<proteinExistence type="predicted"/>
<dbReference type="EMBL" id="BMDY01000016">
    <property type="protein sequence ID" value="GGB12030.1"/>
    <property type="molecule type" value="Genomic_DNA"/>
</dbReference>
<evidence type="ECO:0000256" key="1">
    <source>
        <dbReference type="SAM" id="Coils"/>
    </source>
</evidence>
<sequence length="233" mass="26868">MSNSDLLKEGASASVTNLDSVASAEVEPHRSGVSLETRYQYHKARHQHYKKAYKRLRPYRWISLVMGVLCFSAVFPLIAVWPSYHDLQDSYEGSLAELKILEDQHQQLKDALLLERRNNFELNRENQPELRIFVFDTLIATDQSQIRSAFFETNEKVGKHVNVHYQLLAQGPIEQNLALVLIDQTGKQIFQQTIDFANKPPKEAESVTVEGTMTLDKNMDVRYFRIIELSQDN</sequence>
<keyword evidence="2" id="KW-0472">Membrane</keyword>
<comment type="caution">
    <text evidence="3">The sequence shown here is derived from an EMBL/GenBank/DDBJ whole genome shotgun (WGS) entry which is preliminary data.</text>
</comment>
<accession>A0ABQ1I520</accession>
<dbReference type="Proteomes" id="UP000651977">
    <property type="component" value="Unassembled WGS sequence"/>
</dbReference>
<gene>
    <name evidence="3" type="ORF">GCM10007414_26900</name>
</gene>
<keyword evidence="2" id="KW-1133">Transmembrane helix</keyword>
<reference evidence="4" key="1">
    <citation type="journal article" date="2019" name="Int. J. Syst. Evol. Microbiol.">
        <title>The Global Catalogue of Microorganisms (GCM) 10K type strain sequencing project: providing services to taxonomists for standard genome sequencing and annotation.</title>
        <authorList>
            <consortium name="The Broad Institute Genomics Platform"/>
            <consortium name="The Broad Institute Genome Sequencing Center for Infectious Disease"/>
            <person name="Wu L."/>
            <person name="Ma J."/>
        </authorList>
    </citation>
    <scope>NUCLEOTIDE SEQUENCE [LARGE SCALE GENOMIC DNA]</scope>
    <source>
        <strain evidence="4">CGMCC 1.10131</strain>
    </source>
</reference>
<dbReference type="RefSeq" id="WP_055733822.1">
    <property type="nucleotide sequence ID" value="NZ_BMDY01000016.1"/>
</dbReference>
<organism evidence="3 4">
    <name type="scientific">Agarivorans gilvus</name>
    <dbReference type="NCBI Taxonomy" id="680279"/>
    <lineage>
        <taxon>Bacteria</taxon>
        <taxon>Pseudomonadati</taxon>
        <taxon>Pseudomonadota</taxon>
        <taxon>Gammaproteobacteria</taxon>
        <taxon>Alteromonadales</taxon>
        <taxon>Alteromonadaceae</taxon>
        <taxon>Agarivorans</taxon>
    </lineage>
</organism>
<feature type="transmembrane region" description="Helical" evidence="2">
    <location>
        <begin position="61"/>
        <end position="81"/>
    </location>
</feature>
<evidence type="ECO:0000313" key="4">
    <source>
        <dbReference type="Proteomes" id="UP000651977"/>
    </source>
</evidence>
<keyword evidence="4" id="KW-1185">Reference proteome</keyword>
<evidence type="ECO:0000256" key="2">
    <source>
        <dbReference type="SAM" id="Phobius"/>
    </source>
</evidence>
<name>A0ABQ1I520_9ALTE</name>
<evidence type="ECO:0008006" key="5">
    <source>
        <dbReference type="Google" id="ProtNLM"/>
    </source>
</evidence>
<keyword evidence="2" id="KW-0812">Transmembrane</keyword>
<evidence type="ECO:0000313" key="3">
    <source>
        <dbReference type="EMBL" id="GGB12030.1"/>
    </source>
</evidence>
<feature type="coiled-coil region" evidence="1">
    <location>
        <begin position="84"/>
        <end position="118"/>
    </location>
</feature>
<keyword evidence="1" id="KW-0175">Coiled coil</keyword>
<protein>
    <recommendedName>
        <fullName evidence="5">DUF3379 domain-containing protein</fullName>
    </recommendedName>
</protein>